<dbReference type="Gramene" id="rna-AYBTSS11_LOCUS25742">
    <property type="protein sequence ID" value="CAJ1973678.1"/>
    <property type="gene ID" value="gene-AYBTSS11_LOCUS25742"/>
</dbReference>
<evidence type="ECO:0000313" key="1">
    <source>
        <dbReference type="EMBL" id="CAJ1973678.1"/>
    </source>
</evidence>
<dbReference type="AlphaFoldDB" id="A0AA86SVL4"/>
<evidence type="ECO:0000313" key="2">
    <source>
        <dbReference type="Proteomes" id="UP001189624"/>
    </source>
</evidence>
<protein>
    <submittedName>
        <fullName evidence="1">Uncharacterized protein</fullName>
    </submittedName>
</protein>
<keyword evidence="2" id="KW-1185">Reference proteome</keyword>
<sequence>MPFSPNYYSHSPSQPPKLPSYLPSCHHRRIILPSIPSSFSFPRQPRREFTALHCLHNELTTHSFSLIGETPLHHTLSHPQDHHELEITLYFIGRHMPNFDFPSTRLTHHLQISSLCDQTLLL</sequence>
<organism evidence="1 2">
    <name type="scientific">Sphenostylis stenocarpa</name>
    <dbReference type="NCBI Taxonomy" id="92480"/>
    <lineage>
        <taxon>Eukaryota</taxon>
        <taxon>Viridiplantae</taxon>
        <taxon>Streptophyta</taxon>
        <taxon>Embryophyta</taxon>
        <taxon>Tracheophyta</taxon>
        <taxon>Spermatophyta</taxon>
        <taxon>Magnoliopsida</taxon>
        <taxon>eudicotyledons</taxon>
        <taxon>Gunneridae</taxon>
        <taxon>Pentapetalae</taxon>
        <taxon>rosids</taxon>
        <taxon>fabids</taxon>
        <taxon>Fabales</taxon>
        <taxon>Fabaceae</taxon>
        <taxon>Papilionoideae</taxon>
        <taxon>50 kb inversion clade</taxon>
        <taxon>NPAAA clade</taxon>
        <taxon>indigoferoid/millettioid clade</taxon>
        <taxon>Phaseoleae</taxon>
        <taxon>Sphenostylis</taxon>
    </lineage>
</organism>
<reference evidence="1" key="1">
    <citation type="submission" date="2023-10" db="EMBL/GenBank/DDBJ databases">
        <authorList>
            <person name="Domelevo Entfellner J.-B."/>
        </authorList>
    </citation>
    <scope>NUCLEOTIDE SEQUENCE</scope>
</reference>
<dbReference type="Proteomes" id="UP001189624">
    <property type="component" value="Chromosome 9"/>
</dbReference>
<dbReference type="EMBL" id="OY731406">
    <property type="protein sequence ID" value="CAJ1973678.1"/>
    <property type="molecule type" value="Genomic_DNA"/>
</dbReference>
<name>A0AA86SVL4_9FABA</name>
<accession>A0AA86SVL4</accession>
<gene>
    <name evidence="1" type="ORF">AYBTSS11_LOCUS25742</name>
</gene>
<proteinExistence type="predicted"/>